<dbReference type="InterPro" id="IPR051601">
    <property type="entry name" value="Serine_prot/Carboxylest_S33"/>
</dbReference>
<dbReference type="EMBL" id="JBHSAB010000029">
    <property type="protein sequence ID" value="MFC3909746.1"/>
    <property type="molecule type" value="Genomic_DNA"/>
</dbReference>
<dbReference type="GO" id="GO:0016787">
    <property type="term" value="F:hydrolase activity"/>
    <property type="evidence" value="ECO:0007669"/>
    <property type="project" value="UniProtKB-KW"/>
</dbReference>
<evidence type="ECO:0000313" key="4">
    <source>
        <dbReference type="EMBL" id="MFC3909746.1"/>
    </source>
</evidence>
<dbReference type="PANTHER" id="PTHR43248:SF2">
    <property type="entry name" value="PROLYL AMINOPEPTIDASE"/>
    <property type="match status" value="1"/>
</dbReference>
<evidence type="ECO:0000259" key="3">
    <source>
        <dbReference type="Pfam" id="PF00561"/>
    </source>
</evidence>
<keyword evidence="5" id="KW-1185">Reference proteome</keyword>
<organism evidence="4 5">
    <name type="scientific">Legionella dresdenensis</name>
    <dbReference type="NCBI Taxonomy" id="450200"/>
    <lineage>
        <taxon>Bacteria</taxon>
        <taxon>Pseudomonadati</taxon>
        <taxon>Pseudomonadota</taxon>
        <taxon>Gammaproteobacteria</taxon>
        <taxon>Legionellales</taxon>
        <taxon>Legionellaceae</taxon>
        <taxon>Legionella</taxon>
    </lineage>
</organism>
<evidence type="ECO:0000256" key="1">
    <source>
        <dbReference type="ARBA" id="ARBA00010088"/>
    </source>
</evidence>
<dbReference type="InterPro" id="IPR000073">
    <property type="entry name" value="AB_hydrolase_1"/>
</dbReference>
<sequence length="426" mass="48137">MGLMNGMLTLKDGTQIYYQVTGNKADNKPYILLIPGGPGFSHIAMKDLVASLEQQNKAAESPYHFILFDPLHCGRSDKAKDFEAEFTVENYAEIAAQVVEAVQEKLNLEKMDLRIIGRSFGSMTAMSMPACRPQWILKADSQIVLNQLISIAGPINHHSIEQSIAYVREHYKDRPDYNEIVESVEKLMTGSIQNSLDYQQSIVRNLAPLYADKYETLKEETEGKMLKDHPDLTRHFLSFMSLFSSKHAEMYDSLTGCSIELLNYFFKHRFNQFDLQEKIAKYKEVYEKLMIICISGSRDYAANPANNASLLHKQLPQSLTEVNFDSKHSINADHPTDYPDLINKALQGRLTAKNLDQYNKSNKKVIDSYNLAIFFDQQAATIKALYPTSPPPAESFLNFFLPCALTGKTGALSHKQPVSDDNPVLN</sequence>
<feature type="domain" description="AB hydrolase-1" evidence="3">
    <location>
        <begin position="30"/>
        <end position="130"/>
    </location>
</feature>
<gene>
    <name evidence="4" type="ORF">ACFORL_11760</name>
</gene>
<dbReference type="Pfam" id="PF00561">
    <property type="entry name" value="Abhydrolase_1"/>
    <property type="match status" value="1"/>
</dbReference>
<accession>A0ABV8CHY5</accession>
<protein>
    <submittedName>
        <fullName evidence="4">Alpha/beta hydrolase</fullName>
    </submittedName>
</protein>
<dbReference type="Gene3D" id="3.40.50.1820">
    <property type="entry name" value="alpha/beta hydrolase"/>
    <property type="match status" value="1"/>
</dbReference>
<dbReference type="SUPFAM" id="SSF53474">
    <property type="entry name" value="alpha/beta-Hydrolases"/>
    <property type="match status" value="1"/>
</dbReference>
<proteinExistence type="inferred from homology"/>
<dbReference type="InterPro" id="IPR029058">
    <property type="entry name" value="AB_hydrolase_fold"/>
</dbReference>
<dbReference type="Proteomes" id="UP001595758">
    <property type="component" value="Unassembled WGS sequence"/>
</dbReference>
<evidence type="ECO:0000313" key="5">
    <source>
        <dbReference type="Proteomes" id="UP001595758"/>
    </source>
</evidence>
<keyword evidence="2 4" id="KW-0378">Hydrolase</keyword>
<reference evidence="5" key="1">
    <citation type="journal article" date="2019" name="Int. J. Syst. Evol. Microbiol.">
        <title>The Global Catalogue of Microorganisms (GCM) 10K type strain sequencing project: providing services to taxonomists for standard genome sequencing and annotation.</title>
        <authorList>
            <consortium name="The Broad Institute Genomics Platform"/>
            <consortium name="The Broad Institute Genome Sequencing Center for Infectious Disease"/>
            <person name="Wu L."/>
            <person name="Ma J."/>
        </authorList>
    </citation>
    <scope>NUCLEOTIDE SEQUENCE [LARGE SCALE GENOMIC DNA]</scope>
    <source>
        <strain evidence="5">CCUG 59858</strain>
    </source>
</reference>
<comment type="similarity">
    <text evidence="1">Belongs to the peptidase S33 family.</text>
</comment>
<dbReference type="PANTHER" id="PTHR43248">
    <property type="entry name" value="2-SUCCINYL-6-HYDROXY-2,4-CYCLOHEXADIENE-1-CARBOXYLATE SYNTHASE"/>
    <property type="match status" value="1"/>
</dbReference>
<comment type="caution">
    <text evidence="4">The sequence shown here is derived from an EMBL/GenBank/DDBJ whole genome shotgun (WGS) entry which is preliminary data.</text>
</comment>
<name>A0ABV8CHY5_9GAMM</name>
<dbReference type="RefSeq" id="WP_382344258.1">
    <property type="nucleotide sequence ID" value="NZ_JBHSAB010000029.1"/>
</dbReference>
<evidence type="ECO:0000256" key="2">
    <source>
        <dbReference type="ARBA" id="ARBA00022801"/>
    </source>
</evidence>